<sequence length="300" mass="33226">MIPRQLPHFIAVVNTGSFSGAAREMGISPAALSKAITALESSLNSRLFSRSTHAVKLTADGQEFYDNIAPLFQAISEQIDHTRQRKEQASGVIRVNLPNEMGLNVIYPQLLAFQSAYPDIILDLHFNDRVIDLLEHRFDLGIGNNINQDSRLIARPLYKMRMVTVASRDYLDGRPTPRSPQALSGHNCIAYRSPSSGRLLPWIFSQGDNNLQFVPAGNLIVNSSSAIVQSVLRGQGIATLPWDYVSAAVAEGRCIRLLAGYEPAPVVLWLYYPSKTFLPARIRLLINWLNDNIGAADTRT</sequence>
<dbReference type="SUPFAM" id="SSF46785">
    <property type="entry name" value="Winged helix' DNA-binding domain"/>
    <property type="match status" value="1"/>
</dbReference>
<proteinExistence type="inferred from homology"/>
<dbReference type="InterPro" id="IPR000847">
    <property type="entry name" value="LysR_HTH_N"/>
</dbReference>
<dbReference type="Pfam" id="PF03466">
    <property type="entry name" value="LysR_substrate"/>
    <property type="match status" value="1"/>
</dbReference>
<evidence type="ECO:0000256" key="1">
    <source>
        <dbReference type="ARBA" id="ARBA00009437"/>
    </source>
</evidence>
<dbReference type="InterPro" id="IPR036388">
    <property type="entry name" value="WH-like_DNA-bd_sf"/>
</dbReference>
<comment type="caution">
    <text evidence="6">The sequence shown here is derived from an EMBL/GenBank/DDBJ whole genome shotgun (WGS) entry which is preliminary data.</text>
</comment>
<dbReference type="RefSeq" id="WP_078003782.1">
    <property type="nucleotide sequence ID" value="NZ_MRUL01000012.1"/>
</dbReference>
<keyword evidence="3" id="KW-0238">DNA-binding</keyword>
<dbReference type="FunFam" id="1.10.10.10:FF:000001">
    <property type="entry name" value="LysR family transcriptional regulator"/>
    <property type="match status" value="1"/>
</dbReference>
<dbReference type="Proteomes" id="UP000190667">
    <property type="component" value="Unassembled WGS sequence"/>
</dbReference>
<dbReference type="GO" id="GO:0003677">
    <property type="term" value="F:DNA binding"/>
    <property type="evidence" value="ECO:0007669"/>
    <property type="project" value="UniProtKB-KW"/>
</dbReference>
<evidence type="ECO:0000256" key="3">
    <source>
        <dbReference type="ARBA" id="ARBA00023125"/>
    </source>
</evidence>
<dbReference type="InterPro" id="IPR036390">
    <property type="entry name" value="WH_DNA-bd_sf"/>
</dbReference>
<dbReference type="Pfam" id="PF00126">
    <property type="entry name" value="HTH_1"/>
    <property type="match status" value="1"/>
</dbReference>
<organism evidence="6 7">
    <name type="scientific">Izhakiella australiensis</name>
    <dbReference type="NCBI Taxonomy" id="1926881"/>
    <lineage>
        <taxon>Bacteria</taxon>
        <taxon>Pseudomonadati</taxon>
        <taxon>Pseudomonadota</taxon>
        <taxon>Gammaproteobacteria</taxon>
        <taxon>Enterobacterales</taxon>
        <taxon>Erwiniaceae</taxon>
        <taxon>Izhakiella</taxon>
    </lineage>
</organism>
<dbReference type="Gene3D" id="3.40.190.290">
    <property type="match status" value="1"/>
</dbReference>
<evidence type="ECO:0000259" key="5">
    <source>
        <dbReference type="PROSITE" id="PS50931"/>
    </source>
</evidence>
<evidence type="ECO:0000313" key="7">
    <source>
        <dbReference type="Proteomes" id="UP000190667"/>
    </source>
</evidence>
<reference evidence="6 7" key="1">
    <citation type="submission" date="2016-12" db="EMBL/GenBank/DDBJ databases">
        <title>Izhakiella australiana sp. nov. of genus Izhakiella isolated from Australian desert.</title>
        <authorList>
            <person name="Ji M."/>
        </authorList>
    </citation>
    <scope>NUCLEOTIDE SEQUENCE [LARGE SCALE GENOMIC DNA]</scope>
    <source>
        <strain evidence="6 7">D4N98</strain>
    </source>
</reference>
<evidence type="ECO:0000256" key="2">
    <source>
        <dbReference type="ARBA" id="ARBA00023015"/>
    </source>
</evidence>
<dbReference type="CDD" id="cd08422">
    <property type="entry name" value="PBP2_CrgA_like"/>
    <property type="match status" value="1"/>
</dbReference>
<gene>
    <name evidence="6" type="ORF">BTJ39_16490</name>
</gene>
<dbReference type="PANTHER" id="PTHR30537:SF5">
    <property type="entry name" value="HTH-TYPE TRANSCRIPTIONAL ACTIVATOR TTDR-RELATED"/>
    <property type="match status" value="1"/>
</dbReference>
<dbReference type="PANTHER" id="PTHR30537">
    <property type="entry name" value="HTH-TYPE TRANSCRIPTIONAL REGULATOR"/>
    <property type="match status" value="1"/>
</dbReference>
<protein>
    <recommendedName>
        <fullName evidence="5">HTH lysR-type domain-containing protein</fullName>
    </recommendedName>
</protein>
<dbReference type="OrthoDB" id="8885940at2"/>
<feature type="domain" description="HTH lysR-type" evidence="5">
    <location>
        <begin position="1"/>
        <end position="58"/>
    </location>
</feature>
<dbReference type="STRING" id="1926881.BTJ39_16490"/>
<dbReference type="InterPro" id="IPR005119">
    <property type="entry name" value="LysR_subst-bd"/>
</dbReference>
<keyword evidence="4" id="KW-0804">Transcription</keyword>
<dbReference type="AlphaFoldDB" id="A0A1S8YJU0"/>
<dbReference type="EMBL" id="MRUL01000012">
    <property type="protein sequence ID" value="OON38953.1"/>
    <property type="molecule type" value="Genomic_DNA"/>
</dbReference>
<accession>A0A1S8YJU0</accession>
<keyword evidence="7" id="KW-1185">Reference proteome</keyword>
<keyword evidence="2" id="KW-0805">Transcription regulation</keyword>
<evidence type="ECO:0000313" key="6">
    <source>
        <dbReference type="EMBL" id="OON38953.1"/>
    </source>
</evidence>
<dbReference type="SUPFAM" id="SSF53850">
    <property type="entry name" value="Periplasmic binding protein-like II"/>
    <property type="match status" value="1"/>
</dbReference>
<dbReference type="InterPro" id="IPR058163">
    <property type="entry name" value="LysR-type_TF_proteobact-type"/>
</dbReference>
<name>A0A1S8YJU0_9GAMM</name>
<dbReference type="GO" id="GO:0003700">
    <property type="term" value="F:DNA-binding transcription factor activity"/>
    <property type="evidence" value="ECO:0007669"/>
    <property type="project" value="InterPro"/>
</dbReference>
<dbReference type="Gene3D" id="1.10.10.10">
    <property type="entry name" value="Winged helix-like DNA-binding domain superfamily/Winged helix DNA-binding domain"/>
    <property type="match status" value="1"/>
</dbReference>
<evidence type="ECO:0000256" key="4">
    <source>
        <dbReference type="ARBA" id="ARBA00023163"/>
    </source>
</evidence>
<dbReference type="PROSITE" id="PS50931">
    <property type="entry name" value="HTH_LYSR"/>
    <property type="match status" value="1"/>
</dbReference>
<comment type="similarity">
    <text evidence="1">Belongs to the LysR transcriptional regulatory family.</text>
</comment>